<sequence length="64" mass="6879">MHPVIDAALVQHSAVFGNAMARLARSAGPIIRALYDPTGAELRWSGTCTRTSRARRTRAGGTTR</sequence>
<reference evidence="1 2" key="1">
    <citation type="submission" date="2023-10" db="EMBL/GenBank/DDBJ databases">
        <title>Development of a sustainable strategy for remediation of hydrocarbon-contaminated territories based on the waste exchange concept.</title>
        <authorList>
            <person name="Krivoruchko A."/>
        </authorList>
    </citation>
    <scope>NUCLEOTIDE SEQUENCE [LARGE SCALE GENOMIC DNA]</scope>
    <source>
        <strain evidence="1 2">IEGM 60</strain>
    </source>
</reference>
<gene>
    <name evidence="1" type="ORF">R3Q59_18435</name>
</gene>
<comment type="caution">
    <text evidence="1">The sequence shown here is derived from an EMBL/GenBank/DDBJ whole genome shotgun (WGS) entry which is preliminary data.</text>
</comment>
<dbReference type="Proteomes" id="UP001185737">
    <property type="component" value="Unassembled WGS sequence"/>
</dbReference>
<dbReference type="EMBL" id="JAWLKA010000010">
    <property type="protein sequence ID" value="MDV6282476.1"/>
    <property type="molecule type" value="Genomic_DNA"/>
</dbReference>
<dbReference type="RefSeq" id="WP_317569036.1">
    <property type="nucleotide sequence ID" value="NZ_JAWLKA010000010.1"/>
</dbReference>
<evidence type="ECO:0000313" key="2">
    <source>
        <dbReference type="Proteomes" id="UP001185737"/>
    </source>
</evidence>
<evidence type="ECO:0000313" key="1">
    <source>
        <dbReference type="EMBL" id="MDV6282476.1"/>
    </source>
</evidence>
<organism evidence="1 2">
    <name type="scientific">Rhodococcus jostii</name>
    <dbReference type="NCBI Taxonomy" id="132919"/>
    <lineage>
        <taxon>Bacteria</taxon>
        <taxon>Bacillati</taxon>
        <taxon>Actinomycetota</taxon>
        <taxon>Actinomycetes</taxon>
        <taxon>Mycobacteriales</taxon>
        <taxon>Nocardiaceae</taxon>
        <taxon>Rhodococcus</taxon>
    </lineage>
</organism>
<name>A0ABU4CG00_RHOJO</name>
<keyword evidence="2" id="KW-1185">Reference proteome</keyword>
<accession>A0ABU4CG00</accession>
<proteinExistence type="predicted"/>
<protein>
    <submittedName>
        <fullName evidence="1">Uncharacterized protein</fullName>
    </submittedName>
</protein>